<dbReference type="EMBL" id="SADE01000001">
    <property type="protein sequence ID" value="RVU38864.1"/>
    <property type="molecule type" value="Genomic_DNA"/>
</dbReference>
<keyword evidence="2 3" id="KW-0663">Pyridoxal phosphate</keyword>
<dbReference type="FunFam" id="3.40.640.10:FF:000046">
    <property type="entry name" value="Cystathionine gamma-lyase"/>
    <property type="match status" value="1"/>
</dbReference>
<dbReference type="SUPFAM" id="SSF53383">
    <property type="entry name" value="PLP-dependent transferases"/>
    <property type="match status" value="1"/>
</dbReference>
<name>A0A437QWF7_9PROT</name>
<dbReference type="Proteomes" id="UP000287447">
    <property type="component" value="Unassembled WGS sequence"/>
</dbReference>
<dbReference type="Pfam" id="PF01053">
    <property type="entry name" value="Cys_Met_Meta_PP"/>
    <property type="match status" value="1"/>
</dbReference>
<comment type="caution">
    <text evidence="5">The sequence shown here is derived from an EMBL/GenBank/DDBJ whole genome shotgun (WGS) entry which is preliminary data.</text>
</comment>
<evidence type="ECO:0000256" key="1">
    <source>
        <dbReference type="ARBA" id="ARBA00001933"/>
    </source>
</evidence>
<dbReference type="InterPro" id="IPR015422">
    <property type="entry name" value="PyrdxlP-dep_Trfase_small"/>
</dbReference>
<keyword evidence="5" id="KW-0808">Transferase</keyword>
<dbReference type="InterPro" id="IPR015424">
    <property type="entry name" value="PyrdxlP-dep_Trfase"/>
</dbReference>
<dbReference type="GO" id="GO:0005737">
    <property type="term" value="C:cytoplasm"/>
    <property type="evidence" value="ECO:0007669"/>
    <property type="project" value="TreeGrafter"/>
</dbReference>
<dbReference type="InterPro" id="IPR054542">
    <property type="entry name" value="Cys_met_metab_PP"/>
</dbReference>
<dbReference type="GO" id="GO:0016846">
    <property type="term" value="F:carbon-sulfur lyase activity"/>
    <property type="evidence" value="ECO:0007669"/>
    <property type="project" value="TreeGrafter"/>
</dbReference>
<evidence type="ECO:0000313" key="6">
    <source>
        <dbReference type="Proteomes" id="UP000287447"/>
    </source>
</evidence>
<dbReference type="Gene3D" id="3.40.640.10">
    <property type="entry name" value="Type I PLP-dependent aspartate aminotransferase-like (Major domain)"/>
    <property type="match status" value="1"/>
</dbReference>
<evidence type="ECO:0000313" key="5">
    <source>
        <dbReference type="EMBL" id="RVU38864.1"/>
    </source>
</evidence>
<dbReference type="GO" id="GO:0030170">
    <property type="term" value="F:pyridoxal phosphate binding"/>
    <property type="evidence" value="ECO:0007669"/>
    <property type="project" value="InterPro"/>
</dbReference>
<gene>
    <name evidence="5" type="ORF">EOI86_06255</name>
</gene>
<accession>A0A437QWF7</accession>
<comment type="cofactor">
    <cofactor evidence="1 4">
        <name>pyridoxal 5'-phosphate</name>
        <dbReference type="ChEBI" id="CHEBI:597326"/>
    </cofactor>
</comment>
<dbReference type="RefSeq" id="WP_127764235.1">
    <property type="nucleotide sequence ID" value="NZ_SADE01000001.1"/>
</dbReference>
<reference evidence="6" key="1">
    <citation type="submission" date="2019-01" db="EMBL/GenBank/DDBJ databases">
        <title>Gri0909 isolated from a small marine red alga.</title>
        <authorList>
            <person name="Kim J."/>
            <person name="Jeong S.E."/>
            <person name="Jeon C.O."/>
        </authorList>
    </citation>
    <scope>NUCLEOTIDE SEQUENCE [LARGE SCALE GENOMIC DNA]</scope>
    <source>
        <strain evidence="6">Gri0909</strain>
    </source>
</reference>
<dbReference type="AlphaFoldDB" id="A0A437QWF7"/>
<proteinExistence type="inferred from homology"/>
<dbReference type="GO" id="GO:0016740">
    <property type="term" value="F:transferase activity"/>
    <property type="evidence" value="ECO:0007669"/>
    <property type="project" value="UniProtKB-KW"/>
</dbReference>
<comment type="similarity">
    <text evidence="4">Belongs to the trans-sulfuration enzymes family.</text>
</comment>
<evidence type="ECO:0000256" key="3">
    <source>
        <dbReference type="PIRSR" id="PIRSR001434-2"/>
    </source>
</evidence>
<protein>
    <submittedName>
        <fullName evidence="5">PLP-dependent transferase</fullName>
    </submittedName>
</protein>
<dbReference type="PANTHER" id="PTHR11808:SF35">
    <property type="entry name" value="CYSTATHIONINE GAMMA-SYNTHASE (AFU_ORTHOLOGUE AFUA_7G01590)"/>
    <property type="match status" value="1"/>
</dbReference>
<evidence type="ECO:0000256" key="2">
    <source>
        <dbReference type="ARBA" id="ARBA00022898"/>
    </source>
</evidence>
<dbReference type="PIRSF" id="PIRSF001434">
    <property type="entry name" value="CGS"/>
    <property type="match status" value="1"/>
</dbReference>
<dbReference type="PANTHER" id="PTHR11808">
    <property type="entry name" value="TRANS-SULFURATION ENZYME FAMILY MEMBER"/>
    <property type="match status" value="1"/>
</dbReference>
<keyword evidence="6" id="KW-1185">Reference proteome</keyword>
<dbReference type="CDD" id="cd00614">
    <property type="entry name" value="CGS_like"/>
    <property type="match status" value="1"/>
</dbReference>
<feature type="modified residue" description="N6-(pyridoxal phosphate)lysine" evidence="3">
    <location>
        <position position="203"/>
    </location>
</feature>
<dbReference type="PROSITE" id="PS00868">
    <property type="entry name" value="CYS_MET_METAB_PP"/>
    <property type="match status" value="1"/>
</dbReference>
<dbReference type="OrthoDB" id="9790858at2"/>
<evidence type="ECO:0000256" key="4">
    <source>
        <dbReference type="RuleBase" id="RU362118"/>
    </source>
</evidence>
<sequence>MKKNAPLAPETLAAQGLGWEDDETGAVIRPVHVSTTFARDENYELPDGRTYIRDASPALDQAESMIAALEGAEDAMVFSSGLAACMAPFHALQPGDRVVVQSGIYFGVPTWLAEFGNAHGLKPVFVPSGDEAALLAAIAEAPTALVWIENPSNPDLHVTDIAAVADATHKAGGVLCIDSTTATPVHCKPIEFGADIVVHSATKYLNGHSDVLAGALAVRDKTDFWERIRKHRYLTGPQPGGFDLFLLVRGMRTLFVRVERQSANAMKIAEFLEAHPKVTRVNYPGLTSHPRHDLAARQMRDGFGGLLSFHVAGGAPGALAVAKRVQVIKRATSLGGVETLIEHRRSVEPPDSPVADDLLRLSVGIENADDLILDLKQALDAAGS</sequence>
<dbReference type="Gene3D" id="3.90.1150.10">
    <property type="entry name" value="Aspartate Aminotransferase, domain 1"/>
    <property type="match status" value="1"/>
</dbReference>
<dbReference type="InterPro" id="IPR000277">
    <property type="entry name" value="Cys/Met-Metab_PyrdxlP-dep_enz"/>
</dbReference>
<dbReference type="GO" id="GO:0019346">
    <property type="term" value="P:transsulfuration"/>
    <property type="evidence" value="ECO:0007669"/>
    <property type="project" value="InterPro"/>
</dbReference>
<organism evidence="5 6">
    <name type="scientific">Hwanghaeella grinnelliae</name>
    <dbReference type="NCBI Taxonomy" id="2500179"/>
    <lineage>
        <taxon>Bacteria</taxon>
        <taxon>Pseudomonadati</taxon>
        <taxon>Pseudomonadota</taxon>
        <taxon>Alphaproteobacteria</taxon>
        <taxon>Rhodospirillales</taxon>
        <taxon>Rhodospirillaceae</taxon>
        <taxon>Hwanghaeella</taxon>
    </lineage>
</organism>
<dbReference type="InterPro" id="IPR015421">
    <property type="entry name" value="PyrdxlP-dep_Trfase_major"/>
</dbReference>